<keyword evidence="2" id="KW-1185">Reference proteome</keyword>
<dbReference type="EMBL" id="CP045901">
    <property type="protein sequence ID" value="QQP37158.1"/>
    <property type="molecule type" value="Genomic_DNA"/>
</dbReference>
<organism evidence="1 2">
    <name type="scientific">Caligus rogercresseyi</name>
    <name type="common">Sea louse</name>
    <dbReference type="NCBI Taxonomy" id="217165"/>
    <lineage>
        <taxon>Eukaryota</taxon>
        <taxon>Metazoa</taxon>
        <taxon>Ecdysozoa</taxon>
        <taxon>Arthropoda</taxon>
        <taxon>Crustacea</taxon>
        <taxon>Multicrustacea</taxon>
        <taxon>Hexanauplia</taxon>
        <taxon>Copepoda</taxon>
        <taxon>Siphonostomatoida</taxon>
        <taxon>Caligidae</taxon>
        <taxon>Caligus</taxon>
    </lineage>
</organism>
<dbReference type="Proteomes" id="UP000595437">
    <property type="component" value="Chromosome 12"/>
</dbReference>
<dbReference type="AlphaFoldDB" id="A0A7T8GSU4"/>
<reference evidence="2" key="1">
    <citation type="submission" date="2021-01" db="EMBL/GenBank/DDBJ databases">
        <title>Caligus Genome Assembly.</title>
        <authorList>
            <person name="Gallardo-Escarate C."/>
        </authorList>
    </citation>
    <scope>NUCLEOTIDE SEQUENCE [LARGE SCALE GENOMIC DNA]</scope>
</reference>
<evidence type="ECO:0000313" key="1">
    <source>
        <dbReference type="EMBL" id="QQP37158.1"/>
    </source>
</evidence>
<sequence>MDLYSHSYLILYKLHPMYSSEKATIAILYKILIRVLIECWRGKPRLSLPI</sequence>
<proteinExistence type="predicted"/>
<evidence type="ECO:0000313" key="2">
    <source>
        <dbReference type="Proteomes" id="UP000595437"/>
    </source>
</evidence>
<accession>A0A7T8GSU4</accession>
<gene>
    <name evidence="1" type="ORF">FKW44_017348</name>
</gene>
<name>A0A7T8GSU4_CALRO</name>
<protein>
    <submittedName>
        <fullName evidence="1">Structural maintenance of chromosomes protein</fullName>
    </submittedName>
</protein>